<evidence type="ECO:0000313" key="21">
    <source>
        <dbReference type="Proteomes" id="UP000028990"/>
    </source>
</evidence>
<feature type="domain" description="MARVEL" evidence="19">
    <location>
        <begin position="299"/>
        <end position="426"/>
    </location>
</feature>
<name>A0A091E714_FUKDA</name>
<feature type="transmembrane region" description="Helical" evidence="17">
    <location>
        <begin position="403"/>
        <end position="423"/>
    </location>
</feature>
<dbReference type="GO" id="GO:0005874">
    <property type="term" value="C:microtubule"/>
    <property type="evidence" value="ECO:0007669"/>
    <property type="project" value="UniProtKB-KW"/>
</dbReference>
<keyword evidence="8 15" id="KW-0067">ATP-binding</keyword>
<keyword evidence="21" id="KW-1185">Reference proteome</keyword>
<evidence type="ECO:0000256" key="17">
    <source>
        <dbReference type="SAM" id="Phobius"/>
    </source>
</evidence>
<dbReference type="Proteomes" id="UP000028990">
    <property type="component" value="Unassembled WGS sequence"/>
</dbReference>
<keyword evidence="18" id="KW-0732">Signal</keyword>
<evidence type="ECO:0000313" key="20">
    <source>
        <dbReference type="EMBL" id="KFO30916.1"/>
    </source>
</evidence>
<comment type="function">
    <text evidence="15">Acts as one of several non-catalytic accessory components of the cytoplasmic dynein 1 complex that are thought to be involved in linking dynein to cargos and to adapter proteins that regulate dynein function. Cytoplasmic dynein 1 acts as a motor for the intracellular retrograde motility of vesicles and organelles along microtubules. May play a role in binding dynein to membranous organelles or chromosomes.</text>
</comment>
<evidence type="ECO:0000256" key="13">
    <source>
        <dbReference type="ARBA" id="ARBA00023212"/>
    </source>
</evidence>
<reference evidence="20 21" key="1">
    <citation type="submission" date="2013-11" db="EMBL/GenBank/DDBJ databases">
        <title>The Damaraland mole rat (Fukomys damarensis) genome and evolution of African mole rats.</title>
        <authorList>
            <person name="Gladyshev V.N."/>
            <person name="Fang X."/>
        </authorList>
    </citation>
    <scope>NUCLEOTIDE SEQUENCE [LARGE SCALE GENOMIC DNA]</scope>
    <source>
        <tissue evidence="20">Liver</tissue>
    </source>
</reference>
<feature type="compositionally biased region" description="Low complexity" evidence="16">
    <location>
        <begin position="214"/>
        <end position="223"/>
    </location>
</feature>
<evidence type="ECO:0000256" key="16">
    <source>
        <dbReference type="SAM" id="MobiDB-lite"/>
    </source>
</evidence>
<evidence type="ECO:0000256" key="9">
    <source>
        <dbReference type="ARBA" id="ARBA00022989"/>
    </source>
</evidence>
<comment type="subcellular location">
    <subcellularLocation>
        <location evidence="2 15">Cytoplasm</location>
        <location evidence="2 15">Cytoskeleton</location>
    </subcellularLocation>
    <subcellularLocation>
        <location evidence="1">Membrane</location>
        <topology evidence="1">Multi-pass membrane protein</topology>
    </subcellularLocation>
</comment>
<dbReference type="PANTHER" id="PTHR12688">
    <property type="entry name" value="DYNEIN LIGHT INTERMEDIATE CHAIN"/>
    <property type="match status" value="1"/>
</dbReference>
<dbReference type="EMBL" id="KN122353">
    <property type="protein sequence ID" value="KFO30916.1"/>
    <property type="molecule type" value="Genomic_DNA"/>
</dbReference>
<feature type="transmembrane region" description="Helical" evidence="17">
    <location>
        <begin position="373"/>
        <end position="391"/>
    </location>
</feature>
<dbReference type="InterPro" id="IPR008467">
    <property type="entry name" value="Dynein1_light_intermed_chain"/>
</dbReference>
<keyword evidence="3 15" id="KW-0813">Transport</keyword>
<evidence type="ECO:0000256" key="3">
    <source>
        <dbReference type="ARBA" id="ARBA00022448"/>
    </source>
</evidence>
<feature type="region of interest" description="Disordered" evidence="16">
    <location>
        <begin position="189"/>
        <end position="236"/>
    </location>
</feature>
<evidence type="ECO:0000256" key="12">
    <source>
        <dbReference type="ARBA" id="ARBA00023175"/>
    </source>
</evidence>
<evidence type="ECO:0000256" key="11">
    <source>
        <dbReference type="ARBA" id="ARBA00023136"/>
    </source>
</evidence>
<feature type="signal peptide" evidence="18">
    <location>
        <begin position="1"/>
        <end position="21"/>
    </location>
</feature>
<dbReference type="GO" id="GO:0005524">
    <property type="term" value="F:ATP binding"/>
    <property type="evidence" value="ECO:0007669"/>
    <property type="project" value="UniProtKB-KW"/>
</dbReference>
<proteinExistence type="inferred from homology"/>
<keyword evidence="12 15" id="KW-0505">Motor protein</keyword>
<feature type="region of interest" description="Disordered" evidence="16">
    <location>
        <begin position="260"/>
        <end position="290"/>
    </location>
</feature>
<evidence type="ECO:0000256" key="4">
    <source>
        <dbReference type="ARBA" id="ARBA00022490"/>
    </source>
</evidence>
<dbReference type="GO" id="GO:0007018">
    <property type="term" value="P:microtubule-based movement"/>
    <property type="evidence" value="ECO:0007669"/>
    <property type="project" value="InterPro"/>
</dbReference>
<dbReference type="PANTHER" id="PTHR12688:SF2">
    <property type="entry name" value="CYTOPLASMIC DYNEIN 1 LIGHT INTERMEDIATE CHAIN 1"/>
    <property type="match status" value="1"/>
</dbReference>
<comment type="subunit">
    <text evidence="15">Homodimer. The cytoplasmic dynein 1 complex consists of two catalytic heavy chains (HCs) and a number of non-catalytic subunits presented by intermediate chains (ICs).</text>
</comment>
<dbReference type="AlphaFoldDB" id="A0A091E714"/>
<keyword evidence="7 15" id="KW-0547">Nucleotide-binding</keyword>
<dbReference type="Pfam" id="PF05783">
    <property type="entry name" value="DLIC"/>
    <property type="match status" value="1"/>
</dbReference>
<evidence type="ECO:0000256" key="1">
    <source>
        <dbReference type="ARBA" id="ARBA00004141"/>
    </source>
</evidence>
<dbReference type="GO" id="GO:0045504">
    <property type="term" value="F:dynein heavy chain binding"/>
    <property type="evidence" value="ECO:0007669"/>
    <property type="project" value="TreeGrafter"/>
</dbReference>
<keyword evidence="11 14" id="KW-0472">Membrane</keyword>
<keyword evidence="4 15" id="KW-0963">Cytoplasm</keyword>
<feature type="transmembrane region" description="Helical" evidence="17">
    <location>
        <begin position="343"/>
        <end position="361"/>
    </location>
</feature>
<keyword evidence="10 15" id="KW-0243">Dynein</keyword>
<dbReference type="InterPro" id="IPR022780">
    <property type="entry name" value="Dynein_light_int_chain"/>
</dbReference>
<evidence type="ECO:0000256" key="18">
    <source>
        <dbReference type="SAM" id="SignalP"/>
    </source>
</evidence>
<feature type="chain" id="PRO_5001872294" description="Dynein light intermediate chain" evidence="18">
    <location>
        <begin position="22"/>
        <end position="448"/>
    </location>
</feature>
<dbReference type="PROSITE" id="PS51225">
    <property type="entry name" value="MARVEL"/>
    <property type="match status" value="1"/>
</dbReference>
<evidence type="ECO:0000256" key="5">
    <source>
        <dbReference type="ARBA" id="ARBA00022692"/>
    </source>
</evidence>
<evidence type="ECO:0000256" key="8">
    <source>
        <dbReference type="ARBA" id="ARBA00022840"/>
    </source>
</evidence>
<dbReference type="GO" id="GO:0000226">
    <property type="term" value="P:microtubule cytoskeleton organization"/>
    <property type="evidence" value="ECO:0007669"/>
    <property type="project" value="TreeGrafter"/>
</dbReference>
<keyword evidence="5 14" id="KW-0812">Transmembrane</keyword>
<sequence>MAVSALVFLVNRSLLVVRACAIHREAQVNPNTVTTREMEQLEMYCMRLGSHLDKCIIAGLVLLTVRDMLLSVLLMILCKDGAALIYTSVKENKNIDLVYKYIIQKLYGFPYKIPAVVVEKDAVFIPAGWDNDKKIGILHENFQTLKAEDNFEDIITKPPVRKFVHEKEIMAEDDQVFLMKLQSLLAKQPPTAAGRPVDASPRVPGGSPRTPNRSVSSNVASVSPIPAGSKKIDPNMKAGATSEGVLANFFNSLLSKKTGSPGGPGVGGGSPGVGAGAGSSGLPPSTKKSGQRRYLLSDTCWLSPFHTERYLCLLSLLAFICEEVVSQCTLCGGLYFFEFVSCSAFLLSLLFLIVYCTSVYDRVDAIKVKSSDFYIMLGTGCIFLLASIIFVSTHDRTPAEITAIVFGFIASFMFLLDFAAMLFEKRQESQLRKPEARPAEALTEPLNA</sequence>
<keyword evidence="13 15" id="KW-0206">Cytoskeleton</keyword>
<evidence type="ECO:0000256" key="14">
    <source>
        <dbReference type="PROSITE-ProRule" id="PRU00581"/>
    </source>
</evidence>
<evidence type="ECO:0000256" key="10">
    <source>
        <dbReference type="ARBA" id="ARBA00023017"/>
    </source>
</evidence>
<evidence type="ECO:0000256" key="15">
    <source>
        <dbReference type="RuleBase" id="RU366047"/>
    </source>
</evidence>
<organism evidence="20 21">
    <name type="scientific">Fukomys damarensis</name>
    <name type="common">Damaraland mole rat</name>
    <name type="synonym">Cryptomys damarensis</name>
    <dbReference type="NCBI Taxonomy" id="885580"/>
    <lineage>
        <taxon>Eukaryota</taxon>
        <taxon>Metazoa</taxon>
        <taxon>Chordata</taxon>
        <taxon>Craniata</taxon>
        <taxon>Vertebrata</taxon>
        <taxon>Euteleostomi</taxon>
        <taxon>Mammalia</taxon>
        <taxon>Eutheria</taxon>
        <taxon>Euarchontoglires</taxon>
        <taxon>Glires</taxon>
        <taxon>Rodentia</taxon>
        <taxon>Hystricomorpha</taxon>
        <taxon>Bathyergidae</taxon>
        <taxon>Fukomys</taxon>
    </lineage>
</organism>
<evidence type="ECO:0000256" key="2">
    <source>
        <dbReference type="ARBA" id="ARBA00004245"/>
    </source>
</evidence>
<dbReference type="STRING" id="885580.ENSFDAP00000018523"/>
<feature type="compositionally biased region" description="Gly residues" evidence="16">
    <location>
        <begin position="260"/>
        <end position="279"/>
    </location>
</feature>
<evidence type="ECO:0000256" key="7">
    <source>
        <dbReference type="ARBA" id="ARBA00022741"/>
    </source>
</evidence>
<keyword evidence="6 15" id="KW-0493">Microtubule</keyword>
<gene>
    <name evidence="20" type="ORF">H920_07647</name>
</gene>
<dbReference type="InterPro" id="IPR008253">
    <property type="entry name" value="Marvel"/>
</dbReference>
<evidence type="ECO:0000256" key="6">
    <source>
        <dbReference type="ARBA" id="ARBA00022701"/>
    </source>
</evidence>
<dbReference type="GO" id="GO:0005868">
    <property type="term" value="C:cytoplasmic dynein complex"/>
    <property type="evidence" value="ECO:0007669"/>
    <property type="project" value="UniProtKB-UniRule"/>
</dbReference>
<dbReference type="GO" id="GO:0005813">
    <property type="term" value="C:centrosome"/>
    <property type="evidence" value="ECO:0007669"/>
    <property type="project" value="TreeGrafter"/>
</dbReference>
<dbReference type="GO" id="GO:0016020">
    <property type="term" value="C:membrane"/>
    <property type="evidence" value="ECO:0007669"/>
    <property type="project" value="UniProtKB-SubCell"/>
</dbReference>
<comment type="similarity">
    <text evidence="15">Belongs to the dynein light intermediate chain family.</text>
</comment>
<accession>A0A091E714</accession>
<protein>
    <recommendedName>
        <fullName evidence="15">Dynein light intermediate chain</fullName>
    </recommendedName>
</protein>
<evidence type="ECO:0000259" key="19">
    <source>
        <dbReference type="PROSITE" id="PS51225"/>
    </source>
</evidence>
<dbReference type="Pfam" id="PF01284">
    <property type="entry name" value="MARVEL"/>
    <property type="match status" value="1"/>
</dbReference>
<keyword evidence="9 17" id="KW-1133">Transmembrane helix</keyword>